<name>A0ABN7AQE7_9HEMI</name>
<evidence type="ECO:0000313" key="1">
    <source>
        <dbReference type="EMBL" id="BES94193.1"/>
    </source>
</evidence>
<reference evidence="1 2" key="1">
    <citation type="submission" date="2023-09" db="EMBL/GenBank/DDBJ databases">
        <title>Nesidiocoris tenuis whole genome shotgun sequence.</title>
        <authorList>
            <person name="Shibata T."/>
            <person name="Shimoda M."/>
            <person name="Kobayashi T."/>
            <person name="Uehara T."/>
        </authorList>
    </citation>
    <scope>NUCLEOTIDE SEQUENCE [LARGE SCALE GENOMIC DNA]</scope>
    <source>
        <strain evidence="1 2">Japan</strain>
    </source>
</reference>
<keyword evidence="2" id="KW-1185">Reference proteome</keyword>
<protein>
    <submittedName>
        <fullName evidence="1">Uncharacterized protein</fullName>
    </submittedName>
</protein>
<gene>
    <name evidence="1" type="ORF">NTJ_07002</name>
</gene>
<dbReference type="Proteomes" id="UP001307889">
    <property type="component" value="Chromosome 5"/>
</dbReference>
<organism evidence="1 2">
    <name type="scientific">Nesidiocoris tenuis</name>
    <dbReference type="NCBI Taxonomy" id="355587"/>
    <lineage>
        <taxon>Eukaryota</taxon>
        <taxon>Metazoa</taxon>
        <taxon>Ecdysozoa</taxon>
        <taxon>Arthropoda</taxon>
        <taxon>Hexapoda</taxon>
        <taxon>Insecta</taxon>
        <taxon>Pterygota</taxon>
        <taxon>Neoptera</taxon>
        <taxon>Paraneoptera</taxon>
        <taxon>Hemiptera</taxon>
        <taxon>Heteroptera</taxon>
        <taxon>Panheteroptera</taxon>
        <taxon>Cimicomorpha</taxon>
        <taxon>Miridae</taxon>
        <taxon>Dicyphina</taxon>
        <taxon>Nesidiocoris</taxon>
    </lineage>
</organism>
<dbReference type="EMBL" id="AP028913">
    <property type="protein sequence ID" value="BES94193.1"/>
    <property type="molecule type" value="Genomic_DNA"/>
</dbReference>
<proteinExistence type="predicted"/>
<evidence type="ECO:0000313" key="2">
    <source>
        <dbReference type="Proteomes" id="UP001307889"/>
    </source>
</evidence>
<accession>A0ABN7AQE7</accession>
<sequence length="126" mass="14239">MRRSCIVLSRPIQEARRSMLNFLLSSEALVFSGFPYEGATYETAERVFNALLPPVLSPFQRQSVSRYITPVQRFARNTGRALLRHSTSAVVRCSEGVVTFSMSRSFFSFLCVSVGLDALWYICNVD</sequence>